<proteinExistence type="predicted"/>
<feature type="domain" description="PilZ" evidence="2">
    <location>
        <begin position="198"/>
        <end position="301"/>
    </location>
</feature>
<dbReference type="Gene3D" id="2.40.10.220">
    <property type="entry name" value="predicted glycosyltransferase like domains"/>
    <property type="match status" value="1"/>
</dbReference>
<gene>
    <name evidence="3" type="ORF">EBB54_25055</name>
</gene>
<dbReference type="EMBL" id="RHJS01000002">
    <property type="protein sequence ID" value="RRK34235.1"/>
    <property type="molecule type" value="Genomic_DNA"/>
</dbReference>
<evidence type="ECO:0000256" key="1">
    <source>
        <dbReference type="SAM" id="MobiDB-lite"/>
    </source>
</evidence>
<dbReference type="SUPFAM" id="SSF141371">
    <property type="entry name" value="PilZ domain-like"/>
    <property type="match status" value="1"/>
</dbReference>
<name>A0A426DN84_9FIRM</name>
<evidence type="ECO:0000259" key="2">
    <source>
        <dbReference type="Pfam" id="PF07238"/>
    </source>
</evidence>
<dbReference type="InterPro" id="IPR009875">
    <property type="entry name" value="PilZ_domain"/>
</dbReference>
<feature type="region of interest" description="Disordered" evidence="1">
    <location>
        <begin position="83"/>
        <end position="154"/>
    </location>
</feature>
<dbReference type="Proteomes" id="UP000274920">
    <property type="component" value="Unassembled WGS sequence"/>
</dbReference>
<feature type="region of interest" description="Disordered" evidence="1">
    <location>
        <begin position="7"/>
        <end position="27"/>
    </location>
</feature>
<protein>
    <submittedName>
        <fullName evidence="3">PilZ domain-containing protein</fullName>
    </submittedName>
</protein>
<dbReference type="AlphaFoldDB" id="A0A426DN84"/>
<reference evidence="3" key="1">
    <citation type="submission" date="2018-10" db="EMBL/GenBank/DDBJ databases">
        <title>Schaedlerella arabinophila gen. nov. sp. nov., isolated from the mouse intestinal tract and comparative analysis with the genome of the closely related altered Schaedler flora strain ASF502.</title>
        <authorList>
            <person name="Miyake S."/>
            <person name="Soh M."/>
            <person name="Seedorf H."/>
        </authorList>
    </citation>
    <scope>NUCLEOTIDE SEQUENCE [LARGE SCALE GENOMIC DNA]</scope>
    <source>
        <strain evidence="3">DSM 106076</strain>
    </source>
</reference>
<organism evidence="3 4">
    <name type="scientific">Schaedlerella arabinosiphila</name>
    <dbReference type="NCBI Taxonomy" id="2044587"/>
    <lineage>
        <taxon>Bacteria</taxon>
        <taxon>Bacillati</taxon>
        <taxon>Bacillota</taxon>
        <taxon>Clostridia</taxon>
        <taxon>Lachnospirales</taxon>
        <taxon>Lachnospiraceae</taxon>
        <taxon>Schaedlerella</taxon>
    </lineage>
</organism>
<dbReference type="Pfam" id="PF07238">
    <property type="entry name" value="PilZ"/>
    <property type="match status" value="1"/>
</dbReference>
<sequence length="315" mass="36004">MWLFDLFGKGGKEQQSENEKDQEAGSHEELRAYSGMRVEVTTFDGRLLFVAKLTNLWKNQANLEQFSEMELSQEELVQYSKMEFPQEDSEQPLEAETSEKEVEQTLETGASRTDSGQISEMGASRTDSEQPSEAVESEKEGGQPSETEDSQKVEMIHVRIRGYSDHERKAVYMEGLITPGDKRIWNVEDLKVAHIGNDRAFFRLDTDIEAVVTTFGGFSAGEETCRMLNISVGGARILSEQKYNEGDKFLLKVKLLEDRPMSVMFCEVLRIIEREDSKYEYGCRFLELNEEDQEKITQNIFAAQLAERRKKRGAS</sequence>
<evidence type="ECO:0000313" key="3">
    <source>
        <dbReference type="EMBL" id="RRK34235.1"/>
    </source>
</evidence>
<evidence type="ECO:0000313" key="4">
    <source>
        <dbReference type="Proteomes" id="UP000274920"/>
    </source>
</evidence>
<comment type="caution">
    <text evidence="3">The sequence shown here is derived from an EMBL/GenBank/DDBJ whole genome shotgun (WGS) entry which is preliminary data.</text>
</comment>
<accession>A0A426DN84</accession>
<dbReference type="RefSeq" id="WP_125129391.1">
    <property type="nucleotide sequence ID" value="NZ_RHJS01000002.1"/>
</dbReference>
<feature type="compositionally biased region" description="Basic and acidic residues" evidence="1">
    <location>
        <begin position="10"/>
        <end position="27"/>
    </location>
</feature>
<feature type="compositionally biased region" description="Polar residues" evidence="1">
    <location>
        <begin position="105"/>
        <end position="118"/>
    </location>
</feature>
<keyword evidence="4" id="KW-1185">Reference proteome</keyword>
<dbReference type="GO" id="GO:0035438">
    <property type="term" value="F:cyclic-di-GMP binding"/>
    <property type="evidence" value="ECO:0007669"/>
    <property type="project" value="InterPro"/>
</dbReference>